<feature type="transmembrane region" description="Helical" evidence="5">
    <location>
        <begin position="55"/>
        <end position="78"/>
    </location>
</feature>
<feature type="transmembrane region" description="Helical" evidence="5">
    <location>
        <begin position="204"/>
        <end position="221"/>
    </location>
</feature>
<accession>D9PGL8</accession>
<organism evidence="7">
    <name type="scientific">sediment metagenome</name>
    <dbReference type="NCBI Taxonomy" id="749907"/>
    <lineage>
        <taxon>unclassified sequences</taxon>
        <taxon>metagenomes</taxon>
        <taxon>ecological metagenomes</taxon>
    </lineage>
</organism>
<evidence type="ECO:0000313" key="7">
    <source>
        <dbReference type="EMBL" id="EFK97293.1"/>
    </source>
</evidence>
<feature type="domain" description="EamA" evidence="6">
    <location>
        <begin position="31"/>
        <end position="160"/>
    </location>
</feature>
<feature type="transmembrane region" description="Helical" evidence="5">
    <location>
        <begin position="266"/>
        <end position="283"/>
    </location>
</feature>
<dbReference type="PANTHER" id="PTHR32322:SF2">
    <property type="entry name" value="EAMA DOMAIN-CONTAINING PROTEIN"/>
    <property type="match status" value="1"/>
</dbReference>
<evidence type="ECO:0000259" key="6">
    <source>
        <dbReference type="Pfam" id="PF00892"/>
    </source>
</evidence>
<feature type="transmembrane region" description="Helical" evidence="5">
    <location>
        <begin position="90"/>
        <end position="111"/>
    </location>
</feature>
<gene>
    <name evidence="7" type="ORF">LDC_0665</name>
</gene>
<comment type="subcellular location">
    <subcellularLocation>
        <location evidence="1">Membrane</location>
        <topology evidence="1">Multi-pass membrane protein</topology>
    </subcellularLocation>
</comment>
<dbReference type="EMBL" id="ADZX01000270">
    <property type="protein sequence ID" value="EFK97293.1"/>
    <property type="molecule type" value="Genomic_DNA"/>
</dbReference>
<keyword evidence="3 5" id="KW-1133">Transmembrane helix</keyword>
<sequence>MPSSLDLLCVWGEGPAYRATGLALPIVSRRGWILFASLGLIWGLPYLLIKVGVESLSVSMVIFSRMALGALILLPIAIATGQLKHLRGHWRWVIVFALVELTFTLLALTWAEQRISSSLAGLFVAAVPITTALIAWRLGLDDRLTGTRLVGMGVGIVGVGALVGFDVSSDSILAVLALVVTVVGYSLGPIIIDRRLQGVPGVPVMAIAIGLNAVIYAPFAWLTRPTEPVPSSAWVAIALLGVLCTAIAFVIFFALVREVGPSRTTLITYVNPAVAVVLGIVILDEPFTLGIAIGFPLVLLGSWLATRRSPAIESEPHA</sequence>
<evidence type="ECO:0000256" key="5">
    <source>
        <dbReference type="SAM" id="Phobius"/>
    </source>
</evidence>
<comment type="caution">
    <text evidence="7">The sequence shown here is derived from an EMBL/GenBank/DDBJ whole genome shotgun (WGS) entry which is preliminary data.</text>
</comment>
<feature type="transmembrane region" description="Helical" evidence="5">
    <location>
        <begin position="171"/>
        <end position="192"/>
    </location>
</feature>
<keyword evidence="4 5" id="KW-0472">Membrane</keyword>
<reference evidence="7" key="2">
    <citation type="journal article" date="2011" name="Microb. Ecol.">
        <title>Taxonomic and Functional Metagenomic Profiling of the Microbial Community in the Anoxic Sediment of a Sub-saline Shallow Lake (Laguna de Carrizo, Central Spain).</title>
        <authorList>
            <person name="Ferrer M."/>
            <person name="Guazzaroni M.E."/>
            <person name="Richter M."/>
            <person name="Garcia-Salamanca A."/>
            <person name="Yarza P."/>
            <person name="Suarez-Suarez A."/>
            <person name="Solano J."/>
            <person name="Alcaide M."/>
            <person name="van Dillewijn P."/>
            <person name="Molina-Henares M.A."/>
            <person name="Lopez-Cortes N."/>
            <person name="Al-Ramahi Y."/>
            <person name="Guerrero C."/>
            <person name="Acosta A."/>
            <person name="de Eugenio L.I."/>
            <person name="Martinez V."/>
            <person name="Marques S."/>
            <person name="Rojo F."/>
            <person name="Santero E."/>
            <person name="Genilloud O."/>
            <person name="Perez-Perez J."/>
            <person name="Rossello-Mora R."/>
            <person name="Ramos J.L."/>
        </authorList>
    </citation>
    <scope>NUCLEOTIDE SEQUENCE</scope>
</reference>
<name>D9PGL8_9ZZZZ</name>
<feature type="transmembrane region" description="Helical" evidence="5">
    <location>
        <begin position="233"/>
        <end position="254"/>
    </location>
</feature>
<dbReference type="SUPFAM" id="SSF103481">
    <property type="entry name" value="Multidrug resistance efflux transporter EmrE"/>
    <property type="match status" value="2"/>
</dbReference>
<dbReference type="PANTHER" id="PTHR32322">
    <property type="entry name" value="INNER MEMBRANE TRANSPORTER"/>
    <property type="match status" value="1"/>
</dbReference>
<dbReference type="Pfam" id="PF00892">
    <property type="entry name" value="EamA"/>
    <property type="match status" value="2"/>
</dbReference>
<dbReference type="InterPro" id="IPR037185">
    <property type="entry name" value="EmrE-like"/>
</dbReference>
<evidence type="ECO:0000256" key="3">
    <source>
        <dbReference type="ARBA" id="ARBA00022989"/>
    </source>
</evidence>
<evidence type="ECO:0000256" key="4">
    <source>
        <dbReference type="ARBA" id="ARBA00023136"/>
    </source>
</evidence>
<feature type="transmembrane region" description="Helical" evidence="5">
    <location>
        <begin position="289"/>
        <end position="306"/>
    </location>
</feature>
<evidence type="ECO:0000256" key="1">
    <source>
        <dbReference type="ARBA" id="ARBA00004141"/>
    </source>
</evidence>
<dbReference type="InterPro" id="IPR000620">
    <property type="entry name" value="EamA_dom"/>
</dbReference>
<dbReference type="AlphaFoldDB" id="D9PGL8"/>
<protein>
    <submittedName>
        <fullName evidence="7">Integral membrane protein</fullName>
    </submittedName>
</protein>
<feature type="domain" description="EamA" evidence="6">
    <location>
        <begin position="173"/>
        <end position="306"/>
    </location>
</feature>
<reference evidence="7" key="1">
    <citation type="submission" date="2010-07" db="EMBL/GenBank/DDBJ databases">
        <authorList>
            <consortium name="CONSOLIDER consortium CSD2007-00005"/>
            <person name="Guazzaroni M.-E."/>
            <person name="Richter M."/>
            <person name="Garcia-Salamanca A."/>
            <person name="Yarza P."/>
            <person name="Ferrer M."/>
        </authorList>
    </citation>
    <scope>NUCLEOTIDE SEQUENCE</scope>
</reference>
<feature type="transmembrane region" description="Helical" evidence="5">
    <location>
        <begin position="117"/>
        <end position="136"/>
    </location>
</feature>
<dbReference type="GO" id="GO:0016020">
    <property type="term" value="C:membrane"/>
    <property type="evidence" value="ECO:0007669"/>
    <property type="project" value="UniProtKB-SubCell"/>
</dbReference>
<evidence type="ECO:0000256" key="2">
    <source>
        <dbReference type="ARBA" id="ARBA00022692"/>
    </source>
</evidence>
<proteinExistence type="predicted"/>
<feature type="transmembrane region" description="Helical" evidence="5">
    <location>
        <begin position="32"/>
        <end position="49"/>
    </location>
</feature>
<dbReference type="InterPro" id="IPR050638">
    <property type="entry name" value="AA-Vitamin_Transporters"/>
</dbReference>
<keyword evidence="2 5" id="KW-0812">Transmembrane</keyword>